<accession>A0A0F6TB26</accession>
<dbReference type="HOGENOM" id="CLU_962121_0_0_11"/>
<organism evidence="4 5">
    <name type="scientific">Corynebacterium camporealensis</name>
    <dbReference type="NCBI Taxonomy" id="161896"/>
    <lineage>
        <taxon>Bacteria</taxon>
        <taxon>Bacillati</taxon>
        <taxon>Actinomycetota</taxon>
        <taxon>Actinomycetes</taxon>
        <taxon>Mycobacteriales</taxon>
        <taxon>Corynebacteriaceae</taxon>
        <taxon>Corynebacterium</taxon>
    </lineage>
</organism>
<keyword evidence="2" id="KW-1133">Transmembrane helix</keyword>
<dbReference type="Proteomes" id="UP000033566">
    <property type="component" value="Chromosome"/>
</dbReference>
<feature type="domain" description="VWFA" evidence="3">
    <location>
        <begin position="101"/>
        <end position="278"/>
    </location>
</feature>
<keyword evidence="5" id="KW-1185">Reference proteome</keyword>
<dbReference type="KEGG" id="ccj:UL81_05850"/>
<dbReference type="OrthoDB" id="4427980at2"/>
<name>A0A0F6TB26_9CORY</name>
<evidence type="ECO:0000259" key="3">
    <source>
        <dbReference type="PROSITE" id="PS50234"/>
    </source>
</evidence>
<dbReference type="InterPro" id="IPR036465">
    <property type="entry name" value="vWFA_dom_sf"/>
</dbReference>
<keyword evidence="2" id="KW-0472">Membrane</keyword>
<dbReference type="AlphaFoldDB" id="A0A0F6TB26"/>
<gene>
    <name evidence="4" type="ORF">UL81_05850</name>
</gene>
<feature type="transmembrane region" description="Helical" evidence="2">
    <location>
        <begin position="12"/>
        <end position="36"/>
    </location>
</feature>
<proteinExistence type="predicted"/>
<dbReference type="RefSeq" id="WP_046453377.1">
    <property type="nucleotide sequence ID" value="NZ_CP011311.1"/>
</dbReference>
<evidence type="ECO:0000256" key="2">
    <source>
        <dbReference type="SAM" id="Phobius"/>
    </source>
</evidence>
<evidence type="ECO:0000256" key="1">
    <source>
        <dbReference type="SAM" id="MobiDB-lite"/>
    </source>
</evidence>
<protein>
    <submittedName>
        <fullName evidence="4">von Willebrand factor type A domain</fullName>
    </submittedName>
</protein>
<sequence length="278" mass="28702">MGRHANGKNTYSLAGWVIAVIVAIIAVIALVLWLMLGNNDDGDDSTAAQEDTQVTSEEQTAEETTEESSAEEESAEETTSEEESSEPSTPAAPAGLEFAPNTLFLLDTSDALAPNFDAVTGAMVDAANELGGQDGAVALWNYSSPLSETATVGYRQNVSFGPANNVTEALPRFGTGGVPQTRSAVTAALGNAIDQANDTGDKVNVVLVTTGTAQDMDDNAFRAQLGELNNDNVSLAVVHLGDGDTDAVLEDSADYFGTVSNPGDQAAVAQELNEAAGI</sequence>
<dbReference type="PROSITE" id="PS50234">
    <property type="entry name" value="VWFA"/>
    <property type="match status" value="1"/>
</dbReference>
<dbReference type="EMBL" id="CP011311">
    <property type="protein sequence ID" value="AKE39134.1"/>
    <property type="molecule type" value="Genomic_DNA"/>
</dbReference>
<feature type="region of interest" description="Disordered" evidence="1">
    <location>
        <begin position="43"/>
        <end position="94"/>
    </location>
</feature>
<feature type="compositionally biased region" description="Acidic residues" evidence="1">
    <location>
        <begin position="59"/>
        <end position="85"/>
    </location>
</feature>
<evidence type="ECO:0000313" key="4">
    <source>
        <dbReference type="EMBL" id="AKE39134.1"/>
    </source>
</evidence>
<dbReference type="InterPro" id="IPR002035">
    <property type="entry name" value="VWF_A"/>
</dbReference>
<dbReference type="SUPFAM" id="SSF53300">
    <property type="entry name" value="vWA-like"/>
    <property type="match status" value="1"/>
</dbReference>
<evidence type="ECO:0000313" key="5">
    <source>
        <dbReference type="Proteomes" id="UP000033566"/>
    </source>
</evidence>
<dbReference type="Gene3D" id="3.40.50.410">
    <property type="entry name" value="von Willebrand factor, type A domain"/>
    <property type="match status" value="1"/>
</dbReference>
<dbReference type="PATRIC" id="fig|161896.4.peg.1146"/>
<keyword evidence="2" id="KW-0812">Transmembrane</keyword>
<reference evidence="4 5" key="1">
    <citation type="journal article" date="2015" name="Genome Announc.">
        <title>Complete Genome Sequence of Corynebacterium camporealensis DSM 44610, Isolated from the Milk of a Manchega Sheep with Subclinical Mastitis.</title>
        <authorList>
            <person name="Ruckert C."/>
            <person name="Albersmeier A."/>
            <person name="Winkler A."/>
            <person name="Tauch A."/>
        </authorList>
    </citation>
    <scope>NUCLEOTIDE SEQUENCE [LARGE SCALE GENOMIC DNA]</scope>
    <source>
        <strain evidence="4 5">DSM 44610</strain>
    </source>
</reference>